<dbReference type="InterPro" id="IPR052241">
    <property type="entry name" value="SLC66/Scramblase_ANY1"/>
</dbReference>
<comment type="caution">
    <text evidence="6">The sequence shown here is derived from an EMBL/GenBank/DDBJ whole genome shotgun (WGS) entry which is preliminary data.</text>
</comment>
<protein>
    <recommendedName>
        <fullName evidence="8">PQ-loop repeat-containing protein 1</fullName>
    </recommendedName>
</protein>
<evidence type="ECO:0000256" key="3">
    <source>
        <dbReference type="ARBA" id="ARBA00022989"/>
    </source>
</evidence>
<feature type="transmembrane region" description="Helical" evidence="5">
    <location>
        <begin position="173"/>
        <end position="191"/>
    </location>
</feature>
<organism evidence="6 7">
    <name type="scientific">Tegillarca granosa</name>
    <name type="common">Malaysian cockle</name>
    <name type="synonym">Anadara granosa</name>
    <dbReference type="NCBI Taxonomy" id="220873"/>
    <lineage>
        <taxon>Eukaryota</taxon>
        <taxon>Metazoa</taxon>
        <taxon>Spiralia</taxon>
        <taxon>Lophotrochozoa</taxon>
        <taxon>Mollusca</taxon>
        <taxon>Bivalvia</taxon>
        <taxon>Autobranchia</taxon>
        <taxon>Pteriomorphia</taxon>
        <taxon>Arcoida</taxon>
        <taxon>Arcoidea</taxon>
        <taxon>Arcidae</taxon>
        <taxon>Tegillarca</taxon>
    </lineage>
</organism>
<accession>A0ABQ9EFV8</accession>
<evidence type="ECO:0000256" key="1">
    <source>
        <dbReference type="ARBA" id="ARBA00004141"/>
    </source>
</evidence>
<comment type="subcellular location">
    <subcellularLocation>
        <location evidence="1">Membrane</location>
        <topology evidence="1">Multi-pass membrane protein</topology>
    </subcellularLocation>
</comment>
<keyword evidence="4 5" id="KW-0472">Membrane</keyword>
<evidence type="ECO:0000313" key="6">
    <source>
        <dbReference type="EMBL" id="KAJ8302457.1"/>
    </source>
</evidence>
<reference evidence="6 7" key="1">
    <citation type="submission" date="2022-12" db="EMBL/GenBank/DDBJ databases">
        <title>Chromosome-level genome of Tegillarca granosa.</title>
        <authorList>
            <person name="Kim J."/>
        </authorList>
    </citation>
    <scope>NUCLEOTIDE SEQUENCE [LARGE SCALE GENOMIC DNA]</scope>
    <source>
        <strain evidence="6">Teg-2019</strain>
        <tissue evidence="6">Adductor muscle</tissue>
    </source>
</reference>
<evidence type="ECO:0000256" key="2">
    <source>
        <dbReference type="ARBA" id="ARBA00022692"/>
    </source>
</evidence>
<name>A0ABQ9EFV8_TEGGR</name>
<keyword evidence="2 5" id="KW-0812">Transmembrane</keyword>
<evidence type="ECO:0000256" key="5">
    <source>
        <dbReference type="SAM" id="Phobius"/>
    </source>
</evidence>
<feature type="transmembrane region" description="Helical" evidence="5">
    <location>
        <begin position="32"/>
        <end position="53"/>
    </location>
</feature>
<keyword evidence="7" id="KW-1185">Reference proteome</keyword>
<keyword evidence="3 5" id="KW-1133">Transmembrane helix</keyword>
<dbReference type="Gene3D" id="1.20.1280.290">
    <property type="match status" value="1"/>
</dbReference>
<dbReference type="Pfam" id="PF04193">
    <property type="entry name" value="PQ-loop"/>
    <property type="match status" value="2"/>
</dbReference>
<feature type="transmembrane region" description="Helical" evidence="5">
    <location>
        <begin position="98"/>
        <end position="119"/>
    </location>
</feature>
<evidence type="ECO:0008006" key="8">
    <source>
        <dbReference type="Google" id="ProtNLM"/>
    </source>
</evidence>
<dbReference type="PANTHER" id="PTHR14856:SF9">
    <property type="entry name" value="PQ-LOOP REPEAT-CONTAINING PROTEIN 1"/>
    <property type="match status" value="1"/>
</dbReference>
<evidence type="ECO:0000256" key="4">
    <source>
        <dbReference type="ARBA" id="ARBA00023136"/>
    </source>
</evidence>
<proteinExistence type="predicted"/>
<dbReference type="EMBL" id="JARBDR010000917">
    <property type="protein sequence ID" value="KAJ8302457.1"/>
    <property type="molecule type" value="Genomic_DNA"/>
</dbReference>
<dbReference type="InterPro" id="IPR006603">
    <property type="entry name" value="PQ-loop_rpt"/>
</dbReference>
<dbReference type="PANTHER" id="PTHR14856">
    <property type="entry name" value="PQ-LOOP REPEAT-CONTAINING PROTEIN 1-LIKE PROTEIN"/>
    <property type="match status" value="1"/>
</dbReference>
<sequence length="218" mass="25584">MSTQMPMTYLHGFITSYHLPITMPQEITVTKLISWFSAGAMIFGGVFPFIPQYRDIKRSGNTEGFSTFVCLTLLIANILRIMFWFVKLFILSLMDLPLLAQSYIMVFTMLAMVHLCVVTKRKSEILAQKQRKFSDFDMKYFWKWTDFRSYLEFSALFTAVVGFWTYIFLYNMIYVEIIGFLAVFAEAMLGAPQFYRNFQNKSTQGMSRLQILYQDNQN</sequence>
<evidence type="ECO:0000313" key="7">
    <source>
        <dbReference type="Proteomes" id="UP001217089"/>
    </source>
</evidence>
<feature type="transmembrane region" description="Helical" evidence="5">
    <location>
        <begin position="65"/>
        <end position="86"/>
    </location>
</feature>
<feature type="transmembrane region" description="Helical" evidence="5">
    <location>
        <begin position="149"/>
        <end position="167"/>
    </location>
</feature>
<gene>
    <name evidence="6" type="ORF">KUTeg_018853</name>
</gene>
<dbReference type="Proteomes" id="UP001217089">
    <property type="component" value="Unassembled WGS sequence"/>
</dbReference>